<dbReference type="InterPro" id="IPR050154">
    <property type="entry name" value="UbiB_kinase"/>
</dbReference>
<dbReference type="SUPFAM" id="SSF56112">
    <property type="entry name" value="Protein kinase-like (PK-like)"/>
    <property type="match status" value="1"/>
</dbReference>
<dbReference type="AlphaFoldDB" id="A0A8T0GEB1"/>
<comment type="caution">
    <text evidence="3">The sequence shown here is derived from an EMBL/GenBank/DDBJ whole genome shotgun (WGS) entry which is preliminary data.</text>
</comment>
<dbReference type="EMBL" id="CM026432">
    <property type="protein sequence ID" value="KAG0557746.1"/>
    <property type="molecule type" value="Genomic_DNA"/>
</dbReference>
<dbReference type="Pfam" id="PF03109">
    <property type="entry name" value="ABC1"/>
    <property type="match status" value="1"/>
</dbReference>
<dbReference type="PANTHER" id="PTHR10566">
    <property type="entry name" value="CHAPERONE-ACTIVITY OF BC1 COMPLEX CABC1 -RELATED"/>
    <property type="match status" value="1"/>
</dbReference>
<dbReference type="InterPro" id="IPR011009">
    <property type="entry name" value="Kinase-like_dom_sf"/>
</dbReference>
<proteinExistence type="inferred from homology"/>
<accession>A0A8T0GEB1</accession>
<protein>
    <recommendedName>
        <fullName evidence="2">ABC1 atypical kinase-like domain-containing protein</fullName>
    </recommendedName>
</protein>
<reference evidence="3 4" key="1">
    <citation type="submission" date="2020-06" db="EMBL/GenBank/DDBJ databases">
        <title>WGS assembly of Ceratodon purpureus strain R40.</title>
        <authorList>
            <person name="Carey S.B."/>
            <person name="Jenkins J."/>
            <person name="Shu S."/>
            <person name="Lovell J.T."/>
            <person name="Sreedasyam A."/>
            <person name="Maumus F."/>
            <person name="Tiley G.P."/>
            <person name="Fernandez-Pozo N."/>
            <person name="Barry K."/>
            <person name="Chen C."/>
            <person name="Wang M."/>
            <person name="Lipzen A."/>
            <person name="Daum C."/>
            <person name="Saski C.A."/>
            <person name="Payton A.C."/>
            <person name="Mcbreen J.C."/>
            <person name="Conrad R.E."/>
            <person name="Kollar L.M."/>
            <person name="Olsson S."/>
            <person name="Huttunen S."/>
            <person name="Landis J.B."/>
            <person name="Wickett N.J."/>
            <person name="Johnson M.G."/>
            <person name="Rensing S.A."/>
            <person name="Grimwood J."/>
            <person name="Schmutz J."/>
            <person name="Mcdaniel S.F."/>
        </authorList>
    </citation>
    <scope>NUCLEOTIDE SEQUENCE [LARGE SCALE GENOMIC DNA]</scope>
    <source>
        <strain evidence="3 4">R40</strain>
    </source>
</reference>
<dbReference type="Proteomes" id="UP000822688">
    <property type="component" value="Chromosome 11"/>
</dbReference>
<evidence type="ECO:0000259" key="2">
    <source>
        <dbReference type="Pfam" id="PF03109"/>
    </source>
</evidence>
<keyword evidence="4" id="KW-1185">Reference proteome</keyword>
<dbReference type="PANTHER" id="PTHR10566:SF119">
    <property type="entry name" value="OS04G0640500 PROTEIN"/>
    <property type="match status" value="1"/>
</dbReference>
<evidence type="ECO:0000313" key="3">
    <source>
        <dbReference type="EMBL" id="KAG0557746.1"/>
    </source>
</evidence>
<feature type="domain" description="ABC1 atypical kinase-like" evidence="2">
    <location>
        <begin position="20"/>
        <end position="125"/>
    </location>
</feature>
<evidence type="ECO:0000256" key="1">
    <source>
        <dbReference type="ARBA" id="ARBA00009670"/>
    </source>
</evidence>
<organism evidence="3 4">
    <name type="scientific">Ceratodon purpureus</name>
    <name type="common">Fire moss</name>
    <name type="synonym">Dicranum purpureum</name>
    <dbReference type="NCBI Taxonomy" id="3225"/>
    <lineage>
        <taxon>Eukaryota</taxon>
        <taxon>Viridiplantae</taxon>
        <taxon>Streptophyta</taxon>
        <taxon>Embryophyta</taxon>
        <taxon>Bryophyta</taxon>
        <taxon>Bryophytina</taxon>
        <taxon>Bryopsida</taxon>
        <taxon>Dicranidae</taxon>
        <taxon>Pseudoditrichales</taxon>
        <taxon>Ditrichaceae</taxon>
        <taxon>Ceratodon</taxon>
    </lineage>
</organism>
<dbReference type="InterPro" id="IPR004147">
    <property type="entry name" value="ABC1_dom"/>
</dbReference>
<gene>
    <name evidence="3" type="ORF">KC19_11G154200</name>
</gene>
<comment type="similarity">
    <text evidence="1">Belongs to the protein kinase superfamily. ADCK protein kinase family.</text>
</comment>
<feature type="non-terminal residue" evidence="3">
    <location>
        <position position="170"/>
    </location>
</feature>
<evidence type="ECO:0000313" key="4">
    <source>
        <dbReference type="Proteomes" id="UP000822688"/>
    </source>
</evidence>
<sequence>MGFACQDVIPPEYLEELALLQDRIAPFSTELALQIIEQDLGVSTEQLFTEISPQPIAAASLGQVYQARLRPNGKLVAVKVQRPGVRAAMALDLFILRKLAGFAKTLLKLNTDLPSVADEWASSLFKVIHSLPGSFCFLQNDRIERYTDTAMFKNSGNGLSGRSPQWYTIS</sequence>
<name>A0A8T0GEB1_CERPU</name>